<evidence type="ECO:0000256" key="15">
    <source>
        <dbReference type="SAM" id="MobiDB-lite"/>
    </source>
</evidence>
<evidence type="ECO:0000256" key="3">
    <source>
        <dbReference type="ARBA" id="ARBA00004906"/>
    </source>
</evidence>
<dbReference type="CDD" id="cd19800">
    <property type="entry name" value="Bbox2_xNF7-like"/>
    <property type="match status" value="1"/>
</dbReference>
<dbReference type="SUPFAM" id="SSF57845">
    <property type="entry name" value="B-box zinc-binding domain"/>
    <property type="match status" value="1"/>
</dbReference>
<dbReference type="PRINTS" id="PR01406">
    <property type="entry name" value="BBOXZNFINGER"/>
</dbReference>
<evidence type="ECO:0000256" key="14">
    <source>
        <dbReference type="SAM" id="Coils"/>
    </source>
</evidence>
<protein>
    <recommendedName>
        <fullName evidence="5">RING-type E3 ubiquitin transferase</fullName>
        <ecNumber evidence="5">2.3.2.27</ecNumber>
    </recommendedName>
</protein>
<evidence type="ECO:0000256" key="4">
    <source>
        <dbReference type="ARBA" id="ARBA00008518"/>
    </source>
</evidence>
<feature type="domain" description="B30.2/SPRY" evidence="18">
    <location>
        <begin position="312"/>
        <end position="498"/>
    </location>
</feature>
<dbReference type="PROSITE" id="PS00518">
    <property type="entry name" value="ZF_RING_1"/>
    <property type="match status" value="1"/>
</dbReference>
<dbReference type="OrthoDB" id="654191at2759"/>
<dbReference type="InterPro" id="IPR027370">
    <property type="entry name" value="Znf-RING_euk"/>
</dbReference>
<sequence length="498" mass="57361">MDSRLAKQIQCSVCLGDFTDPVSLLCDHTFCRQCITDHSQASVRLRLCPECRRPYTMWDLRSNRVLRNMVDAVREHLTEQQARSEAVSSGSGPRGRSHGVLEAPENLVCPDHQERLKLFCETDQKLVCLICRDGDKHQGHRFKPVEEAAQPRKEALKGPLAFLSKENEELEDLIQKQTEEMNKTEEKSRLLSAQISAQFEEMHQFLRKKEEEVKKQLEEEKKKAVEVMQKKRSEIEGRLNESREEEGMLLSVLETDQPDGFLQWWTEQGISLVEGMKQRESKDKRNENAPGYRSRVKGLSVTPESLFLGPYESHLQFFVWKEMLGSIKPVPERHVIHDCGDPYLRVSSDGRSVTRTTKKGLFFLSKDYRPLARTFKSFQNGQYYWELEVGAKMDWIVGFDGGMVSDAKIKDIGLHLKHDQGYCIKDQHTLTHKELTAKPRRVGVYLDCDRGRACFYNANDMSLLHTLTYPSSVSYTLCLSPGAYLDGQNREPVTVCWY</sequence>
<dbReference type="Proteomes" id="UP000504632">
    <property type="component" value="Chromosome 9"/>
</dbReference>
<dbReference type="FunCoup" id="A0A6J2WB40">
    <property type="interactions" value="3"/>
</dbReference>
<gene>
    <name evidence="20" type="primary">LOC115820982</name>
</gene>
<reference evidence="20" key="1">
    <citation type="submission" date="2025-08" db="UniProtKB">
        <authorList>
            <consortium name="RefSeq"/>
        </authorList>
    </citation>
    <scope>IDENTIFICATION</scope>
</reference>
<dbReference type="InterPro" id="IPR050143">
    <property type="entry name" value="TRIM/RBCC"/>
</dbReference>
<keyword evidence="12 14" id="KW-0175">Coiled coil</keyword>
<comment type="similarity">
    <text evidence="4">Belongs to the TRIM/RBCC family.</text>
</comment>
<dbReference type="PANTHER" id="PTHR24103">
    <property type="entry name" value="E3 UBIQUITIN-PROTEIN LIGASE TRIM"/>
    <property type="match status" value="1"/>
</dbReference>
<organism evidence="19 20">
    <name type="scientific">Chanos chanos</name>
    <name type="common">Milkfish</name>
    <name type="synonym">Mugil chanos</name>
    <dbReference type="NCBI Taxonomy" id="29144"/>
    <lineage>
        <taxon>Eukaryota</taxon>
        <taxon>Metazoa</taxon>
        <taxon>Chordata</taxon>
        <taxon>Craniata</taxon>
        <taxon>Vertebrata</taxon>
        <taxon>Euteleostomi</taxon>
        <taxon>Actinopterygii</taxon>
        <taxon>Neopterygii</taxon>
        <taxon>Teleostei</taxon>
        <taxon>Ostariophysi</taxon>
        <taxon>Gonorynchiformes</taxon>
        <taxon>Chanidae</taxon>
        <taxon>Chanos</taxon>
    </lineage>
</organism>
<dbReference type="RefSeq" id="XP_030640571.1">
    <property type="nucleotide sequence ID" value="XM_030784711.1"/>
</dbReference>
<dbReference type="SUPFAM" id="SSF57850">
    <property type="entry name" value="RING/U-box"/>
    <property type="match status" value="1"/>
</dbReference>
<dbReference type="GeneID" id="115820982"/>
<evidence type="ECO:0000256" key="1">
    <source>
        <dbReference type="ARBA" id="ARBA00000900"/>
    </source>
</evidence>
<dbReference type="PROSITE" id="PS50089">
    <property type="entry name" value="ZF_RING_2"/>
    <property type="match status" value="1"/>
</dbReference>
<feature type="domain" description="B box-type" evidence="17">
    <location>
        <begin position="104"/>
        <end position="145"/>
    </location>
</feature>
<dbReference type="InterPro" id="IPR017907">
    <property type="entry name" value="Znf_RING_CS"/>
</dbReference>
<dbReference type="InterPro" id="IPR001841">
    <property type="entry name" value="Znf_RING"/>
</dbReference>
<keyword evidence="8" id="KW-0479">Metal-binding</keyword>
<dbReference type="InterPro" id="IPR013320">
    <property type="entry name" value="ConA-like_dom_sf"/>
</dbReference>
<dbReference type="SUPFAM" id="SSF49899">
    <property type="entry name" value="Concanavalin A-like lectins/glucanases"/>
    <property type="match status" value="1"/>
</dbReference>
<dbReference type="Gene3D" id="3.30.160.60">
    <property type="entry name" value="Classic Zinc Finger"/>
    <property type="match status" value="1"/>
</dbReference>
<evidence type="ECO:0000256" key="10">
    <source>
        <dbReference type="ARBA" id="ARBA00022786"/>
    </source>
</evidence>
<feature type="region of interest" description="Disordered" evidence="15">
    <location>
        <begin position="77"/>
        <end position="99"/>
    </location>
</feature>
<dbReference type="GO" id="GO:0061630">
    <property type="term" value="F:ubiquitin protein ligase activity"/>
    <property type="evidence" value="ECO:0007669"/>
    <property type="project" value="UniProtKB-EC"/>
</dbReference>
<dbReference type="GO" id="GO:0008270">
    <property type="term" value="F:zinc ion binding"/>
    <property type="evidence" value="ECO:0007669"/>
    <property type="project" value="UniProtKB-KW"/>
</dbReference>
<evidence type="ECO:0000259" key="17">
    <source>
        <dbReference type="PROSITE" id="PS50119"/>
    </source>
</evidence>
<evidence type="ECO:0000256" key="7">
    <source>
        <dbReference type="ARBA" id="ARBA00022679"/>
    </source>
</evidence>
<dbReference type="PRINTS" id="PR01407">
    <property type="entry name" value="BUTYPHLNCDUF"/>
</dbReference>
<evidence type="ECO:0000256" key="11">
    <source>
        <dbReference type="ARBA" id="ARBA00022833"/>
    </source>
</evidence>
<dbReference type="InterPro" id="IPR043136">
    <property type="entry name" value="B30.2/SPRY_sf"/>
</dbReference>
<dbReference type="Pfam" id="PF00643">
    <property type="entry name" value="zf-B_box"/>
    <property type="match status" value="1"/>
</dbReference>
<dbReference type="InterPro" id="IPR003879">
    <property type="entry name" value="Butyrophylin_SPRY"/>
</dbReference>
<dbReference type="SMART" id="SM00336">
    <property type="entry name" value="BBOX"/>
    <property type="match status" value="1"/>
</dbReference>
<dbReference type="Gene3D" id="3.30.40.10">
    <property type="entry name" value="Zinc/RING finger domain, C3HC4 (zinc finger)"/>
    <property type="match status" value="1"/>
</dbReference>
<evidence type="ECO:0000259" key="16">
    <source>
        <dbReference type="PROSITE" id="PS50089"/>
    </source>
</evidence>
<evidence type="ECO:0000259" key="18">
    <source>
        <dbReference type="PROSITE" id="PS50188"/>
    </source>
</evidence>
<dbReference type="GO" id="GO:0005737">
    <property type="term" value="C:cytoplasm"/>
    <property type="evidence" value="ECO:0007669"/>
    <property type="project" value="UniProtKB-SubCell"/>
</dbReference>
<dbReference type="InterPro" id="IPR020457">
    <property type="entry name" value="Znf_B-box_chordata"/>
</dbReference>
<dbReference type="Gene3D" id="2.60.120.920">
    <property type="match status" value="1"/>
</dbReference>
<dbReference type="Pfam" id="PF13445">
    <property type="entry name" value="zf-RING_UBOX"/>
    <property type="match status" value="1"/>
</dbReference>
<evidence type="ECO:0000256" key="13">
    <source>
        <dbReference type="PROSITE-ProRule" id="PRU00024"/>
    </source>
</evidence>
<dbReference type="InterPro" id="IPR000315">
    <property type="entry name" value="Znf_B-box"/>
</dbReference>
<keyword evidence="7" id="KW-0808">Transferase</keyword>
<keyword evidence="19" id="KW-1185">Reference proteome</keyword>
<comment type="pathway">
    <text evidence="3">Protein modification; protein ubiquitination.</text>
</comment>
<feature type="domain" description="RING-type" evidence="16">
    <location>
        <begin position="11"/>
        <end position="52"/>
    </location>
</feature>
<keyword evidence="9 13" id="KW-0863">Zinc-finger</keyword>
<keyword evidence="11" id="KW-0862">Zinc</keyword>
<dbReference type="InterPro" id="IPR013083">
    <property type="entry name" value="Znf_RING/FYVE/PHD"/>
</dbReference>
<dbReference type="SMART" id="SM00184">
    <property type="entry name" value="RING"/>
    <property type="match status" value="1"/>
</dbReference>
<evidence type="ECO:0000256" key="9">
    <source>
        <dbReference type="ARBA" id="ARBA00022771"/>
    </source>
</evidence>
<dbReference type="PROSITE" id="PS50188">
    <property type="entry name" value="B302_SPRY"/>
    <property type="match status" value="1"/>
</dbReference>
<name>A0A6J2WB40_CHACN</name>
<evidence type="ECO:0000313" key="20">
    <source>
        <dbReference type="RefSeq" id="XP_030640571.1"/>
    </source>
</evidence>
<feature type="coiled-coil region" evidence="14">
    <location>
        <begin position="160"/>
        <end position="245"/>
    </location>
</feature>
<accession>A0A6J2WB40</accession>
<dbReference type="PROSITE" id="PS50119">
    <property type="entry name" value="ZF_BBOX"/>
    <property type="match status" value="1"/>
</dbReference>
<keyword evidence="10" id="KW-0833">Ubl conjugation pathway</keyword>
<evidence type="ECO:0000256" key="5">
    <source>
        <dbReference type="ARBA" id="ARBA00012483"/>
    </source>
</evidence>
<dbReference type="EC" id="2.3.2.27" evidence="5"/>
<keyword evidence="6" id="KW-0963">Cytoplasm</keyword>
<dbReference type="AlphaFoldDB" id="A0A6J2WB40"/>
<comment type="subcellular location">
    <subcellularLocation>
        <location evidence="2">Cytoplasm</location>
    </subcellularLocation>
</comment>
<evidence type="ECO:0000256" key="2">
    <source>
        <dbReference type="ARBA" id="ARBA00004496"/>
    </source>
</evidence>
<comment type="catalytic activity">
    <reaction evidence="1">
        <text>S-ubiquitinyl-[E2 ubiquitin-conjugating enzyme]-L-cysteine + [acceptor protein]-L-lysine = [E2 ubiquitin-conjugating enzyme]-L-cysteine + N(6)-ubiquitinyl-[acceptor protein]-L-lysine.</text>
        <dbReference type="EC" id="2.3.2.27"/>
    </reaction>
</comment>
<dbReference type="InterPro" id="IPR001870">
    <property type="entry name" value="B30.2/SPRY"/>
</dbReference>
<evidence type="ECO:0000256" key="6">
    <source>
        <dbReference type="ARBA" id="ARBA00022490"/>
    </source>
</evidence>
<dbReference type="InParanoid" id="A0A6J2WB40"/>
<evidence type="ECO:0000256" key="12">
    <source>
        <dbReference type="ARBA" id="ARBA00023054"/>
    </source>
</evidence>
<evidence type="ECO:0000256" key="8">
    <source>
        <dbReference type="ARBA" id="ARBA00022723"/>
    </source>
</evidence>
<proteinExistence type="inferred from homology"/>
<evidence type="ECO:0000313" key="19">
    <source>
        <dbReference type="Proteomes" id="UP000504632"/>
    </source>
</evidence>